<dbReference type="PANTHER" id="PTHR37984:SF5">
    <property type="entry name" value="PROTEIN NYNRIN-LIKE"/>
    <property type="match status" value="1"/>
</dbReference>
<reference evidence="3 4" key="1">
    <citation type="submission" date="2023-11" db="EMBL/GenBank/DDBJ databases">
        <authorList>
            <person name="Hedman E."/>
            <person name="Englund M."/>
            <person name="Stromberg M."/>
            <person name="Nyberg Akerstrom W."/>
            <person name="Nylinder S."/>
            <person name="Jareborg N."/>
            <person name="Kallberg Y."/>
            <person name="Kronander E."/>
        </authorList>
    </citation>
    <scope>NUCLEOTIDE SEQUENCE [LARGE SCALE GENOMIC DNA]</scope>
</reference>
<dbReference type="EC" id="2.7.7.49" evidence="1"/>
<dbReference type="InterPro" id="IPR041588">
    <property type="entry name" value="Integrase_H2C2"/>
</dbReference>
<sequence length="180" mass="20448">MLEARHFTVYTDHKPISFAFHARKSNCSPRQYRHLDYIAQFTTDIRHISGKDNVVADTLSRVEALEAPIDLEALAKSQASDPELEKLIKEGSSLRLEKLTVPGSRTPLYCDVSTPTARPFVTKFFRKQVFNTLHSLSHPGVNATAKLVAERFVWPKVKKRLSRMVKNVFTMPTFENISAC</sequence>
<evidence type="ECO:0000259" key="2">
    <source>
        <dbReference type="Pfam" id="PF17921"/>
    </source>
</evidence>
<protein>
    <recommendedName>
        <fullName evidence="1">RNA-directed DNA polymerase</fullName>
        <ecNumber evidence="1">2.7.7.49</ecNumber>
    </recommendedName>
</protein>
<feature type="domain" description="Integrase zinc-binding" evidence="2">
    <location>
        <begin position="123"/>
        <end position="167"/>
    </location>
</feature>
<evidence type="ECO:0000313" key="3">
    <source>
        <dbReference type="EMBL" id="CAK1597257.1"/>
    </source>
</evidence>
<name>A0AAV1LT24_9NEOP</name>
<keyword evidence="4" id="KW-1185">Reference proteome</keyword>
<proteinExistence type="predicted"/>
<accession>A0AAV1LT24</accession>
<dbReference type="Pfam" id="PF17921">
    <property type="entry name" value="Integrase_H2C2"/>
    <property type="match status" value="1"/>
</dbReference>
<evidence type="ECO:0000313" key="4">
    <source>
        <dbReference type="Proteomes" id="UP001314205"/>
    </source>
</evidence>
<dbReference type="PANTHER" id="PTHR37984">
    <property type="entry name" value="PROTEIN CBG26694"/>
    <property type="match status" value="1"/>
</dbReference>
<comment type="caution">
    <text evidence="3">The sequence shown here is derived from an EMBL/GenBank/DDBJ whole genome shotgun (WGS) entry which is preliminary data.</text>
</comment>
<dbReference type="Gene3D" id="1.10.340.70">
    <property type="match status" value="1"/>
</dbReference>
<organism evidence="3 4">
    <name type="scientific">Parnassius mnemosyne</name>
    <name type="common">clouded apollo</name>
    <dbReference type="NCBI Taxonomy" id="213953"/>
    <lineage>
        <taxon>Eukaryota</taxon>
        <taxon>Metazoa</taxon>
        <taxon>Ecdysozoa</taxon>
        <taxon>Arthropoda</taxon>
        <taxon>Hexapoda</taxon>
        <taxon>Insecta</taxon>
        <taxon>Pterygota</taxon>
        <taxon>Neoptera</taxon>
        <taxon>Endopterygota</taxon>
        <taxon>Lepidoptera</taxon>
        <taxon>Glossata</taxon>
        <taxon>Ditrysia</taxon>
        <taxon>Papilionoidea</taxon>
        <taxon>Papilionidae</taxon>
        <taxon>Parnassiinae</taxon>
        <taxon>Parnassini</taxon>
        <taxon>Parnassius</taxon>
        <taxon>Driopa</taxon>
    </lineage>
</organism>
<evidence type="ECO:0000256" key="1">
    <source>
        <dbReference type="ARBA" id="ARBA00012493"/>
    </source>
</evidence>
<dbReference type="GO" id="GO:0003964">
    <property type="term" value="F:RNA-directed DNA polymerase activity"/>
    <property type="evidence" value="ECO:0007669"/>
    <property type="project" value="UniProtKB-EC"/>
</dbReference>
<dbReference type="InterPro" id="IPR050951">
    <property type="entry name" value="Retrovirus_Pol_polyprotein"/>
</dbReference>
<dbReference type="EMBL" id="CAVLGL010000094">
    <property type="protein sequence ID" value="CAK1597257.1"/>
    <property type="molecule type" value="Genomic_DNA"/>
</dbReference>
<gene>
    <name evidence="3" type="ORF">PARMNEM_LOCUS16512</name>
</gene>
<dbReference type="Proteomes" id="UP001314205">
    <property type="component" value="Unassembled WGS sequence"/>
</dbReference>
<dbReference type="AlphaFoldDB" id="A0AAV1LT24"/>